<keyword evidence="1" id="KW-0472">Membrane</keyword>
<proteinExistence type="predicted"/>
<dbReference type="InterPro" id="IPR012666">
    <property type="entry name" value="CbtA_put"/>
</dbReference>
<sequence>MFIMIVSGILYLLPPINEVPESYSAVLLWNFRMTSLGMHAMLWAGLALGFGALAERVVGDRKIHRRAAQALP</sequence>
<accession>A0AAW4FRM4</accession>
<keyword evidence="1" id="KW-0812">Transmembrane</keyword>
<dbReference type="AlphaFoldDB" id="A0AAW4FRM4"/>
<gene>
    <name evidence="2" type="ORF">GFB56_24995</name>
</gene>
<comment type="caution">
    <text evidence="2">The sequence shown here is derived from an EMBL/GenBank/DDBJ whole genome shotgun (WGS) entry which is preliminary data.</text>
</comment>
<reference evidence="2 3" key="1">
    <citation type="submission" date="2020-01" db="EMBL/GenBank/DDBJ databases">
        <title>Draft genome assembly of Ensifer adhaerens T173.</title>
        <authorList>
            <person name="Craig J.E."/>
            <person name="Stinchcombe J.R."/>
        </authorList>
    </citation>
    <scope>NUCLEOTIDE SEQUENCE [LARGE SCALE GENOMIC DNA]</scope>
    <source>
        <strain evidence="2 3">T173</strain>
    </source>
</reference>
<evidence type="ECO:0000313" key="3">
    <source>
        <dbReference type="Proteomes" id="UP000744980"/>
    </source>
</evidence>
<dbReference type="EMBL" id="WXFA01000021">
    <property type="protein sequence ID" value="MBM3094014.1"/>
    <property type="molecule type" value="Genomic_DNA"/>
</dbReference>
<organism evidence="2 3">
    <name type="scientific">Ensifer canadensis</name>
    <dbReference type="NCBI Taxonomy" id="555315"/>
    <lineage>
        <taxon>Bacteria</taxon>
        <taxon>Pseudomonadati</taxon>
        <taxon>Pseudomonadota</taxon>
        <taxon>Alphaproteobacteria</taxon>
        <taxon>Hyphomicrobiales</taxon>
        <taxon>Rhizobiaceae</taxon>
        <taxon>Sinorhizobium/Ensifer group</taxon>
        <taxon>Ensifer</taxon>
    </lineage>
</organism>
<evidence type="ECO:0000256" key="1">
    <source>
        <dbReference type="SAM" id="Phobius"/>
    </source>
</evidence>
<keyword evidence="3" id="KW-1185">Reference proteome</keyword>
<evidence type="ECO:0000313" key="2">
    <source>
        <dbReference type="EMBL" id="MBM3094014.1"/>
    </source>
</evidence>
<name>A0AAW4FRM4_9HYPH</name>
<keyword evidence="1" id="KW-1133">Transmembrane helix</keyword>
<dbReference type="Pfam" id="PF09490">
    <property type="entry name" value="CbtA"/>
    <property type="match status" value="1"/>
</dbReference>
<dbReference type="Proteomes" id="UP000744980">
    <property type="component" value="Unassembled WGS sequence"/>
</dbReference>
<protein>
    <submittedName>
        <fullName evidence="2">Uncharacterized protein</fullName>
    </submittedName>
</protein>
<feature type="transmembrane region" description="Helical" evidence="1">
    <location>
        <begin position="40"/>
        <end position="58"/>
    </location>
</feature>